<evidence type="ECO:0000259" key="2">
    <source>
        <dbReference type="PROSITE" id="PS51704"/>
    </source>
</evidence>
<keyword evidence="1" id="KW-1133">Transmembrane helix</keyword>
<dbReference type="EMBL" id="DRQG01000159">
    <property type="protein sequence ID" value="HGY57422.1"/>
    <property type="molecule type" value="Genomic_DNA"/>
</dbReference>
<keyword evidence="1" id="KW-0472">Membrane</keyword>
<dbReference type="GO" id="GO:0008081">
    <property type="term" value="F:phosphoric diester hydrolase activity"/>
    <property type="evidence" value="ECO:0007669"/>
    <property type="project" value="InterPro"/>
</dbReference>
<sequence length="385" mass="44940">MPLKQCRIDYVLLRKELKRKYKRSGTEENFLYRYLVRYFIPRLMLWMRFFVCFVRAVIKLLPVWFEELKKFCPTRNKTKKTSAVPLIVGHRGAAAHAVENTIAACEAGLSEYHANALEVDICITGDGQIVLWHDWDPDNFLSVVRQAGLEPKVKYRPFVPMNGSFRKPVNQLSLKELRRYYGYAHKRKYPRKLNAEIPTLNEFFEWAVSKKELRCVFLDCKLPEKDLNILPDFLQEIKTTINRYSPHFKIVLLTAFDKVMERMRQIEPTLNYAIDTLLPYGLVLQPEGYSSVERAAKFGNRWASAGRPTALDASPWTSYRRLIAYDMDRITDNNNENAVQALLAWTINKRRELRCLVKYEVSAIVTDYPERLSGIVGKLQKSKGR</sequence>
<feature type="domain" description="GP-PDE" evidence="2">
    <location>
        <begin position="85"/>
        <end position="376"/>
    </location>
</feature>
<organism evidence="3">
    <name type="scientific">Caldithrix abyssi</name>
    <dbReference type="NCBI Taxonomy" id="187145"/>
    <lineage>
        <taxon>Bacteria</taxon>
        <taxon>Pseudomonadati</taxon>
        <taxon>Calditrichota</taxon>
        <taxon>Calditrichia</taxon>
        <taxon>Calditrichales</taxon>
        <taxon>Calditrichaceae</taxon>
        <taxon>Caldithrix</taxon>
    </lineage>
</organism>
<dbReference type="Proteomes" id="UP000885779">
    <property type="component" value="Unassembled WGS sequence"/>
</dbReference>
<dbReference type="PANTHER" id="PTHR46211">
    <property type="entry name" value="GLYCEROPHOSPHORYL DIESTER PHOSPHODIESTERASE"/>
    <property type="match status" value="1"/>
</dbReference>
<dbReference type="PROSITE" id="PS51704">
    <property type="entry name" value="GP_PDE"/>
    <property type="match status" value="1"/>
</dbReference>
<dbReference type="PANTHER" id="PTHR46211:SF14">
    <property type="entry name" value="GLYCEROPHOSPHODIESTER PHOSPHODIESTERASE"/>
    <property type="match status" value="1"/>
</dbReference>
<dbReference type="GO" id="GO:0006629">
    <property type="term" value="P:lipid metabolic process"/>
    <property type="evidence" value="ECO:0007669"/>
    <property type="project" value="InterPro"/>
</dbReference>
<dbReference type="InterPro" id="IPR030395">
    <property type="entry name" value="GP_PDE_dom"/>
</dbReference>
<evidence type="ECO:0000256" key="1">
    <source>
        <dbReference type="SAM" id="Phobius"/>
    </source>
</evidence>
<gene>
    <name evidence="3" type="ORF">ENK44_17070</name>
</gene>
<dbReference type="Pfam" id="PF03009">
    <property type="entry name" value="GDPD"/>
    <property type="match status" value="1"/>
</dbReference>
<dbReference type="AlphaFoldDB" id="A0A7V4WXB5"/>
<dbReference type="SUPFAM" id="SSF51695">
    <property type="entry name" value="PLC-like phosphodiesterases"/>
    <property type="match status" value="1"/>
</dbReference>
<keyword evidence="1" id="KW-0812">Transmembrane</keyword>
<accession>A0A7V4WXB5</accession>
<evidence type="ECO:0000313" key="3">
    <source>
        <dbReference type="EMBL" id="HGY57422.1"/>
    </source>
</evidence>
<comment type="caution">
    <text evidence="3">The sequence shown here is derived from an EMBL/GenBank/DDBJ whole genome shotgun (WGS) entry which is preliminary data.</text>
</comment>
<reference evidence="3" key="1">
    <citation type="journal article" date="2020" name="mSystems">
        <title>Genome- and Community-Level Interaction Insights into Carbon Utilization and Element Cycling Functions of Hydrothermarchaeota in Hydrothermal Sediment.</title>
        <authorList>
            <person name="Zhou Z."/>
            <person name="Liu Y."/>
            <person name="Xu W."/>
            <person name="Pan J."/>
            <person name="Luo Z.H."/>
            <person name="Li M."/>
        </authorList>
    </citation>
    <scope>NUCLEOTIDE SEQUENCE [LARGE SCALE GENOMIC DNA]</scope>
    <source>
        <strain evidence="3">HyVt-577</strain>
    </source>
</reference>
<dbReference type="Gene3D" id="3.20.20.190">
    <property type="entry name" value="Phosphatidylinositol (PI) phosphodiesterase"/>
    <property type="match status" value="1"/>
</dbReference>
<feature type="transmembrane region" description="Helical" evidence="1">
    <location>
        <begin position="43"/>
        <end position="65"/>
    </location>
</feature>
<dbReference type="InterPro" id="IPR017946">
    <property type="entry name" value="PLC-like_Pdiesterase_TIM-brl"/>
</dbReference>
<proteinExistence type="predicted"/>
<name>A0A7V4WXB5_CALAY</name>
<protein>
    <recommendedName>
        <fullName evidence="2">GP-PDE domain-containing protein</fullName>
    </recommendedName>
</protein>